<keyword evidence="2" id="KW-0378">Hydrolase</keyword>
<dbReference type="RefSeq" id="WP_090950196.1">
    <property type="nucleotide sequence ID" value="NZ_FOJS01000028.1"/>
</dbReference>
<reference evidence="7" key="1">
    <citation type="submission" date="2016-10" db="EMBL/GenBank/DDBJ databases">
        <authorList>
            <person name="Varghese N."/>
            <person name="Submissions S."/>
        </authorList>
    </citation>
    <scope>NUCLEOTIDE SEQUENCE [LARGE SCALE GENOMIC DNA]</scope>
    <source>
        <strain evidence="7">M1</strain>
    </source>
</reference>
<evidence type="ECO:0000256" key="1">
    <source>
        <dbReference type="ARBA" id="ARBA00022722"/>
    </source>
</evidence>
<dbReference type="PANTHER" id="PTHR41286:SF1">
    <property type="entry name" value="HNH NUCLEASE YAJD-RELATED"/>
    <property type="match status" value="1"/>
</dbReference>
<dbReference type="InterPro" id="IPR003615">
    <property type="entry name" value="HNH_nuc"/>
</dbReference>
<protein>
    <recommendedName>
        <fullName evidence="4">Putative HNH nuclease YajD</fullName>
    </recommendedName>
</protein>
<dbReference type="InterPro" id="IPR002711">
    <property type="entry name" value="HNH"/>
</dbReference>
<dbReference type="GO" id="GO:0005829">
    <property type="term" value="C:cytosol"/>
    <property type="evidence" value="ECO:0007669"/>
    <property type="project" value="TreeGrafter"/>
</dbReference>
<evidence type="ECO:0000313" key="7">
    <source>
        <dbReference type="Proteomes" id="UP000198650"/>
    </source>
</evidence>
<organism evidence="6 7">
    <name type="scientific">Parageobacillus thermantarcticus</name>
    <dbReference type="NCBI Taxonomy" id="186116"/>
    <lineage>
        <taxon>Bacteria</taxon>
        <taxon>Bacillati</taxon>
        <taxon>Bacillota</taxon>
        <taxon>Bacilli</taxon>
        <taxon>Bacillales</taxon>
        <taxon>Anoxybacillaceae</taxon>
        <taxon>Parageobacillus</taxon>
    </lineage>
</organism>
<dbReference type="GO" id="GO:0016787">
    <property type="term" value="F:hydrolase activity"/>
    <property type="evidence" value="ECO:0007669"/>
    <property type="project" value="UniProtKB-KW"/>
</dbReference>
<dbReference type="OrthoDB" id="9811997at2"/>
<evidence type="ECO:0000313" key="6">
    <source>
        <dbReference type="EMBL" id="SFA50972.1"/>
    </source>
</evidence>
<dbReference type="STRING" id="186116.SAMN05192569_102828"/>
<dbReference type="PANTHER" id="PTHR41286">
    <property type="entry name" value="HNH NUCLEASE YAJD-RELATED"/>
    <property type="match status" value="1"/>
</dbReference>
<dbReference type="CDD" id="cd00085">
    <property type="entry name" value="HNHc"/>
    <property type="match status" value="1"/>
</dbReference>
<evidence type="ECO:0000259" key="5">
    <source>
        <dbReference type="SMART" id="SM00507"/>
    </source>
</evidence>
<proteinExistence type="inferred from homology"/>
<keyword evidence="1" id="KW-0540">Nuclease</keyword>
<evidence type="ECO:0000256" key="2">
    <source>
        <dbReference type="ARBA" id="ARBA00022801"/>
    </source>
</evidence>
<keyword evidence="7" id="KW-1185">Reference proteome</keyword>
<dbReference type="Gene3D" id="1.10.30.50">
    <property type="match status" value="1"/>
</dbReference>
<keyword evidence="6" id="KW-0255">Endonuclease</keyword>
<dbReference type="GO" id="GO:0008270">
    <property type="term" value="F:zinc ion binding"/>
    <property type="evidence" value="ECO:0007669"/>
    <property type="project" value="InterPro"/>
</dbReference>
<evidence type="ECO:0000256" key="4">
    <source>
        <dbReference type="ARBA" id="ARBA00040194"/>
    </source>
</evidence>
<feature type="domain" description="HNH nuclease" evidence="5">
    <location>
        <begin position="26"/>
        <end position="82"/>
    </location>
</feature>
<comment type="similarity">
    <text evidence="3">Belongs to the HNH nuclease family.</text>
</comment>
<dbReference type="Proteomes" id="UP000198650">
    <property type="component" value="Unassembled WGS sequence"/>
</dbReference>
<name>A0A1I0TGP9_9BACL</name>
<accession>A0A1I0TGP9</accession>
<dbReference type="EMBL" id="FOJS01000028">
    <property type="protein sequence ID" value="SFA50972.1"/>
    <property type="molecule type" value="Genomic_DNA"/>
</dbReference>
<evidence type="ECO:0000256" key="3">
    <source>
        <dbReference type="ARBA" id="ARBA00038412"/>
    </source>
</evidence>
<dbReference type="SMART" id="SM00507">
    <property type="entry name" value="HNHc"/>
    <property type="match status" value="1"/>
</dbReference>
<dbReference type="GO" id="GO:0003676">
    <property type="term" value="F:nucleic acid binding"/>
    <property type="evidence" value="ECO:0007669"/>
    <property type="project" value="InterPro"/>
</dbReference>
<dbReference type="GO" id="GO:0004519">
    <property type="term" value="F:endonuclease activity"/>
    <property type="evidence" value="ECO:0007669"/>
    <property type="project" value="UniProtKB-KW"/>
</dbReference>
<sequence>MKTEEVINLIRTDNLMKFYKSKEWKELRLQALERDHYECQSCKRKGKYRRARNVHHIKEVKTHPHLALELDNLESVCIQCHNEEHKRLEKYIKQKRFVNEERW</sequence>
<dbReference type="AlphaFoldDB" id="A0A1I0TGP9"/>
<gene>
    <name evidence="6" type="ORF">SAMN05192569_102828</name>
</gene>
<dbReference type="Pfam" id="PF01844">
    <property type="entry name" value="HNH"/>
    <property type="match status" value="1"/>
</dbReference>